<dbReference type="InterPro" id="IPR054358">
    <property type="entry name" value="MtxA_C"/>
</dbReference>
<accession>A0A1V1PAV1</accession>
<comment type="caution">
    <text evidence="4">The sequence shown here is derived from an EMBL/GenBank/DDBJ whole genome shotgun (WGS) entry which is preliminary data.</text>
</comment>
<evidence type="ECO:0000259" key="1">
    <source>
        <dbReference type="Pfam" id="PF22121"/>
    </source>
</evidence>
<feature type="domain" description="Magnetotaxis protein MtxA C-terminal" evidence="1">
    <location>
        <begin position="213"/>
        <end position="288"/>
    </location>
</feature>
<dbReference type="Pfam" id="PF24045">
    <property type="entry name" value="DUF7354"/>
    <property type="match status" value="1"/>
</dbReference>
<reference evidence="5" key="1">
    <citation type="submission" date="2012-11" db="EMBL/GenBank/DDBJ databases">
        <authorList>
            <person name="Lucero-Rivera Y.E."/>
            <person name="Tovar-Ramirez D."/>
        </authorList>
    </citation>
    <scope>NUCLEOTIDE SEQUENCE [LARGE SCALE GENOMIC DNA]</scope>
    <source>
        <strain evidence="5">Araruama</strain>
    </source>
</reference>
<dbReference type="EMBL" id="ATBP01000190">
    <property type="protein sequence ID" value="ETR72039.1"/>
    <property type="molecule type" value="Genomic_DNA"/>
</dbReference>
<dbReference type="Proteomes" id="UP000189670">
    <property type="component" value="Unassembled WGS sequence"/>
</dbReference>
<evidence type="ECO:0000313" key="5">
    <source>
        <dbReference type="Proteomes" id="UP000189670"/>
    </source>
</evidence>
<dbReference type="Pfam" id="PF22433">
    <property type="entry name" value="MtxA_IG-like"/>
    <property type="match status" value="1"/>
</dbReference>
<evidence type="ECO:0000259" key="3">
    <source>
        <dbReference type="Pfam" id="PF24045"/>
    </source>
</evidence>
<protein>
    <submittedName>
        <fullName evidence="4">Uncharacterized protein</fullName>
    </submittedName>
</protein>
<organism evidence="4 5">
    <name type="scientific">Candidatus Magnetoglobus multicellularis str. Araruama</name>
    <dbReference type="NCBI Taxonomy" id="890399"/>
    <lineage>
        <taxon>Bacteria</taxon>
        <taxon>Pseudomonadati</taxon>
        <taxon>Thermodesulfobacteriota</taxon>
        <taxon>Desulfobacteria</taxon>
        <taxon>Desulfobacterales</taxon>
        <taxon>Desulfobacteraceae</taxon>
        <taxon>Candidatus Magnetoglobus</taxon>
    </lineage>
</organism>
<evidence type="ECO:0000259" key="2">
    <source>
        <dbReference type="Pfam" id="PF22433"/>
    </source>
</evidence>
<name>A0A1V1PAV1_9BACT</name>
<dbReference type="Pfam" id="PF22121">
    <property type="entry name" value="MtxA_C"/>
    <property type="match status" value="1"/>
</dbReference>
<dbReference type="InterPro" id="IPR054359">
    <property type="entry name" value="MtxA_M_Ig-like"/>
</dbReference>
<gene>
    <name evidence="4" type="ORF">OMM_07747</name>
</gene>
<dbReference type="AlphaFoldDB" id="A0A1V1PAV1"/>
<evidence type="ECO:0000313" key="4">
    <source>
        <dbReference type="EMBL" id="ETR72039.1"/>
    </source>
</evidence>
<feature type="domain" description="DUF7354" evidence="3">
    <location>
        <begin position="11"/>
        <end position="92"/>
    </location>
</feature>
<sequence length="296" mass="33959">MCFISNTEAYGPVGLLIQSKGTVYHSFHGKNPKKVYRNMFLFKGSLITTGPDSSCRFIDQVNSKLIDVAENTEIQLVNTGVHVVSGNITRGPVNGGFLQGIRRKYSRAQRYSSIQRSAHKENKVHFATANKIVISKKYPDIVWENLDSNYAYQLKINDNVYHVKSPGHSDIVRYSLKALEPGQYTYQVTVLDDKKPVSHSDPLNQIVFLTDEQQEKMIQSKQCIEQLGENNLFIQAYHLEEKGMKVAAMDLFQKYSKIDEQNNDVRMFLIKTYSDLKLDKCKKKELVFFINTLNDR</sequence>
<dbReference type="InterPro" id="IPR055778">
    <property type="entry name" value="DUF7354"/>
</dbReference>
<feature type="domain" description="Magnetotaxis protein MtxA middle immunoglobulin-like" evidence="2">
    <location>
        <begin position="127"/>
        <end position="209"/>
    </location>
</feature>
<proteinExistence type="predicted"/>